<sequence>MERRSRRPPIGKRFPTRSDLINRVAFQRLPPALDASEGDYERPLGCTWNVLEGLVEAINRNESDDARSWSEVEGLVESIKRNGSKSAPSTSQSSVPFGSNVETSAPSSSRDSSSNKSSSPANGTTSLQSPSRSSPPSSTEDSSIKITSPNDEFVGS</sequence>
<feature type="region of interest" description="Disordered" evidence="1">
    <location>
        <begin position="79"/>
        <end position="156"/>
    </location>
</feature>
<evidence type="ECO:0000313" key="3">
    <source>
        <dbReference type="Proteomes" id="UP000076722"/>
    </source>
</evidence>
<feature type="compositionally biased region" description="Low complexity" evidence="1">
    <location>
        <begin position="104"/>
        <end position="141"/>
    </location>
</feature>
<gene>
    <name evidence="2" type="ORF">SISNIDRAFT_490873</name>
</gene>
<feature type="compositionally biased region" description="Polar residues" evidence="1">
    <location>
        <begin position="84"/>
        <end position="103"/>
    </location>
</feature>
<proteinExistence type="predicted"/>
<reference evidence="2 3" key="1">
    <citation type="journal article" date="2016" name="Mol. Biol. Evol.">
        <title>Comparative Genomics of Early-Diverging Mushroom-Forming Fungi Provides Insights into the Origins of Lignocellulose Decay Capabilities.</title>
        <authorList>
            <person name="Nagy L.G."/>
            <person name="Riley R."/>
            <person name="Tritt A."/>
            <person name="Adam C."/>
            <person name="Daum C."/>
            <person name="Floudas D."/>
            <person name="Sun H."/>
            <person name="Yadav J.S."/>
            <person name="Pangilinan J."/>
            <person name="Larsson K.H."/>
            <person name="Matsuura K."/>
            <person name="Barry K."/>
            <person name="Labutti K."/>
            <person name="Kuo R."/>
            <person name="Ohm R.A."/>
            <person name="Bhattacharya S.S."/>
            <person name="Shirouzu T."/>
            <person name="Yoshinaga Y."/>
            <person name="Martin F.M."/>
            <person name="Grigoriev I.V."/>
            <person name="Hibbett D.S."/>
        </authorList>
    </citation>
    <scope>NUCLEOTIDE SEQUENCE [LARGE SCALE GENOMIC DNA]</scope>
    <source>
        <strain evidence="2 3">HHB9708</strain>
    </source>
</reference>
<protein>
    <submittedName>
        <fullName evidence="2">Uncharacterized protein</fullName>
    </submittedName>
</protein>
<keyword evidence="3" id="KW-1185">Reference proteome</keyword>
<dbReference type="EMBL" id="KV419446">
    <property type="protein sequence ID" value="KZS87637.1"/>
    <property type="molecule type" value="Genomic_DNA"/>
</dbReference>
<dbReference type="AlphaFoldDB" id="A0A164NES7"/>
<organism evidence="2 3">
    <name type="scientific">Sistotremastrum niveocremeum HHB9708</name>
    <dbReference type="NCBI Taxonomy" id="1314777"/>
    <lineage>
        <taxon>Eukaryota</taxon>
        <taxon>Fungi</taxon>
        <taxon>Dikarya</taxon>
        <taxon>Basidiomycota</taxon>
        <taxon>Agaricomycotina</taxon>
        <taxon>Agaricomycetes</taxon>
        <taxon>Sistotremastrales</taxon>
        <taxon>Sistotremastraceae</taxon>
        <taxon>Sertulicium</taxon>
        <taxon>Sertulicium niveocremeum</taxon>
    </lineage>
</organism>
<accession>A0A164NES7</accession>
<name>A0A164NES7_9AGAM</name>
<dbReference type="Proteomes" id="UP000076722">
    <property type="component" value="Unassembled WGS sequence"/>
</dbReference>
<evidence type="ECO:0000256" key="1">
    <source>
        <dbReference type="SAM" id="MobiDB-lite"/>
    </source>
</evidence>
<evidence type="ECO:0000313" key="2">
    <source>
        <dbReference type="EMBL" id="KZS87637.1"/>
    </source>
</evidence>